<accession>A0A3P8EGK2</accession>
<accession>A0A183G5Z5</accession>
<keyword evidence="1" id="KW-0732">Signal</keyword>
<proteinExistence type="predicted"/>
<name>A0A183G5Z5_HELPZ</name>
<evidence type="ECO:0000313" key="3">
    <source>
        <dbReference type="Proteomes" id="UP000050761"/>
    </source>
</evidence>
<gene>
    <name evidence="2" type="ORF">HPBE_LOCUS17095</name>
</gene>
<dbReference type="WBParaSite" id="HPBE_0001709601-mRNA-1">
    <property type="protein sequence ID" value="HPBE_0001709601-mRNA-1"/>
    <property type="gene ID" value="HPBE_0001709601"/>
</dbReference>
<sequence length="114" mass="12447">MIRPALLLSLLFVVGFCYVQQSPPAYQPPAAYPPYQQPGYGKDRSTKKADIRCPLPNIVLSITTPQNATLATGMGAEKIVTCYSGRWTGQTSDGKFVEFDTVRCTTPPPVEPPQ</sequence>
<organism evidence="3 4">
    <name type="scientific">Heligmosomoides polygyrus</name>
    <name type="common">Parasitic roundworm</name>
    <dbReference type="NCBI Taxonomy" id="6339"/>
    <lineage>
        <taxon>Eukaryota</taxon>
        <taxon>Metazoa</taxon>
        <taxon>Ecdysozoa</taxon>
        <taxon>Nematoda</taxon>
        <taxon>Chromadorea</taxon>
        <taxon>Rhabditida</taxon>
        <taxon>Rhabditina</taxon>
        <taxon>Rhabditomorpha</taxon>
        <taxon>Strongyloidea</taxon>
        <taxon>Heligmosomidae</taxon>
        <taxon>Heligmosomoides</taxon>
    </lineage>
</organism>
<dbReference type="EMBL" id="UZAH01029800">
    <property type="protein sequence ID" value="VDP07943.1"/>
    <property type="molecule type" value="Genomic_DNA"/>
</dbReference>
<dbReference type="Proteomes" id="UP000050761">
    <property type="component" value="Unassembled WGS sequence"/>
</dbReference>
<feature type="chain" id="PRO_5044551912" evidence="1">
    <location>
        <begin position="22"/>
        <end position="114"/>
    </location>
</feature>
<evidence type="ECO:0000313" key="4">
    <source>
        <dbReference type="WBParaSite" id="HPBE_0001709601-mRNA-1"/>
    </source>
</evidence>
<feature type="signal peptide" evidence="1">
    <location>
        <begin position="1"/>
        <end position="21"/>
    </location>
</feature>
<evidence type="ECO:0000256" key="1">
    <source>
        <dbReference type="SAM" id="SignalP"/>
    </source>
</evidence>
<reference evidence="4" key="2">
    <citation type="submission" date="2019-09" db="UniProtKB">
        <authorList>
            <consortium name="WormBaseParasite"/>
        </authorList>
    </citation>
    <scope>IDENTIFICATION</scope>
</reference>
<dbReference type="AlphaFoldDB" id="A0A183G5Z5"/>
<reference evidence="2 3" key="1">
    <citation type="submission" date="2018-11" db="EMBL/GenBank/DDBJ databases">
        <authorList>
            <consortium name="Pathogen Informatics"/>
        </authorList>
    </citation>
    <scope>NUCLEOTIDE SEQUENCE [LARGE SCALE GENOMIC DNA]</scope>
</reference>
<evidence type="ECO:0000313" key="2">
    <source>
        <dbReference type="EMBL" id="VDP07943.1"/>
    </source>
</evidence>
<keyword evidence="3" id="KW-1185">Reference proteome</keyword>
<protein>
    <submittedName>
        <fullName evidence="4">Sushi domain-containing protein</fullName>
    </submittedName>
</protein>